<gene>
    <name evidence="3" type="ORF">K466DRAFT_562614</name>
</gene>
<evidence type="ECO:0000256" key="1">
    <source>
        <dbReference type="SAM" id="Coils"/>
    </source>
</evidence>
<sequence length="1014" mass="115115">MTQSNTSRQGTSRRVTVVRSSFIASGRGGGQGGASRFFGGPKSRTLGLAGLAAERERAKARLKEIEDSLGVESRKDLADLRREDHPDTDDPLLDAFTMQNDDGDGNWEDEPEAGEEAAALAIRDLLGVRFPGASRAYKDGRTWRQRLQNFDDNWKIVLPDICKAYLQWRYGTPAPKDPEILPATEEFQVLDIYSTATTATITRDRSLIEDLVLHGYLGTAPLHPSLAISFKTLELFRLLRTFKASFSTEAFTKLLCYVYYIPYRRFYRKAIADAFDIYLVILRDVKAQVMSALGRDSDEWRAKNACPACANKLLGEEPPTFDRMVVMDGNNSLKRVLASGGRATADLRLFKDDYFLPRDFVDSFANEVKSRQLPRKPVLAENPHDIEEPGQESEDDEVPDGEGEGDPTDGAEALGSCATNWKAAAADEKKRMWSIYDESGIFASACRHGLILWIADMVRSGELAKYGIAMTAKTNRVLKGKNMHGYDIGCEFLFTIYRSSIGDDFRASGSSFCVNSFHGYSHSYKCQVKYHPNRIVGMGLEDLETMERIFSASNQLASVTRYASPYRRRMLIALYFEHWDDEKYANLGQMLYNNYRQALEIIKEKTPVMQEALQALSLTEEDVHRFEAEEAEYFTNLRDEDPEDLRDILYVEALRELREASEELKDTSARYYDRAARAAEAADAAKAGVTFLTPTSGPTSYDSDLSATRKLETRRRYLRDRVDRLSADVTEIEVRLGIDTRWQPTDEKYVNATKYIATRAYQQALGRLQRLVIQRLFELHKMNLAQTGYKARTYIAKNLQRRCKAIRAAVKAYNTTAGALDPPREPLDWNKASHYNFIEEFHLLADTRNDLRDKPWTTPAVREVMRLSQRVARAHEEIKNVHRELRRVHTWVRDEQELFKAVLDDLKDTNHALHGAVLDYWRRRSVLNTRSMAYVRATYELPEFSGDREPGVRDGPSLLPLHLQGRASMAVSSVDAEVRGTVGDDESNDALLGDDDEADDEMTSLIEYVQNVML</sequence>
<accession>A0A5C3PVR8</accession>
<dbReference type="STRING" id="1314778.A0A5C3PVR8"/>
<feature type="compositionally biased region" description="Acidic residues" evidence="2">
    <location>
        <begin position="388"/>
        <end position="409"/>
    </location>
</feature>
<protein>
    <recommendedName>
        <fullName evidence="5">CxC1-like cysteine cluster associated with KDZ transposases domain-containing protein</fullName>
    </recommendedName>
</protein>
<evidence type="ECO:0000256" key="2">
    <source>
        <dbReference type="SAM" id="MobiDB-lite"/>
    </source>
</evidence>
<dbReference type="Pfam" id="PF18758">
    <property type="entry name" value="KDZ"/>
    <property type="match status" value="1"/>
</dbReference>
<evidence type="ECO:0000313" key="3">
    <source>
        <dbReference type="EMBL" id="TFK91968.1"/>
    </source>
</evidence>
<feature type="coiled-coil region" evidence="1">
    <location>
        <begin position="609"/>
        <end position="674"/>
    </location>
</feature>
<feature type="region of interest" description="Disordered" evidence="2">
    <location>
        <begin position="375"/>
        <end position="412"/>
    </location>
</feature>
<dbReference type="PANTHER" id="PTHR33096">
    <property type="entry name" value="CXC2 DOMAIN-CONTAINING PROTEIN"/>
    <property type="match status" value="1"/>
</dbReference>
<dbReference type="Proteomes" id="UP000308197">
    <property type="component" value="Unassembled WGS sequence"/>
</dbReference>
<dbReference type="InParanoid" id="A0A5C3PVR8"/>
<dbReference type="EMBL" id="ML211008">
    <property type="protein sequence ID" value="TFK91968.1"/>
    <property type="molecule type" value="Genomic_DNA"/>
</dbReference>
<keyword evidence="1" id="KW-0175">Coiled coil</keyword>
<reference evidence="3 4" key="1">
    <citation type="journal article" date="2019" name="Nat. Ecol. Evol.">
        <title>Megaphylogeny resolves global patterns of mushroom evolution.</title>
        <authorList>
            <person name="Varga T."/>
            <person name="Krizsan K."/>
            <person name="Foldi C."/>
            <person name="Dima B."/>
            <person name="Sanchez-Garcia M."/>
            <person name="Sanchez-Ramirez S."/>
            <person name="Szollosi G.J."/>
            <person name="Szarkandi J.G."/>
            <person name="Papp V."/>
            <person name="Albert L."/>
            <person name="Andreopoulos W."/>
            <person name="Angelini C."/>
            <person name="Antonin V."/>
            <person name="Barry K.W."/>
            <person name="Bougher N.L."/>
            <person name="Buchanan P."/>
            <person name="Buyck B."/>
            <person name="Bense V."/>
            <person name="Catcheside P."/>
            <person name="Chovatia M."/>
            <person name="Cooper J."/>
            <person name="Damon W."/>
            <person name="Desjardin D."/>
            <person name="Finy P."/>
            <person name="Geml J."/>
            <person name="Haridas S."/>
            <person name="Hughes K."/>
            <person name="Justo A."/>
            <person name="Karasinski D."/>
            <person name="Kautmanova I."/>
            <person name="Kiss B."/>
            <person name="Kocsube S."/>
            <person name="Kotiranta H."/>
            <person name="LaButti K.M."/>
            <person name="Lechner B.E."/>
            <person name="Liimatainen K."/>
            <person name="Lipzen A."/>
            <person name="Lukacs Z."/>
            <person name="Mihaltcheva S."/>
            <person name="Morgado L.N."/>
            <person name="Niskanen T."/>
            <person name="Noordeloos M.E."/>
            <person name="Ohm R.A."/>
            <person name="Ortiz-Santana B."/>
            <person name="Ovrebo C."/>
            <person name="Racz N."/>
            <person name="Riley R."/>
            <person name="Savchenko A."/>
            <person name="Shiryaev A."/>
            <person name="Soop K."/>
            <person name="Spirin V."/>
            <person name="Szebenyi C."/>
            <person name="Tomsovsky M."/>
            <person name="Tulloss R.E."/>
            <person name="Uehling J."/>
            <person name="Grigoriev I.V."/>
            <person name="Vagvolgyi C."/>
            <person name="Papp T."/>
            <person name="Martin F.M."/>
            <person name="Miettinen O."/>
            <person name="Hibbett D.S."/>
            <person name="Nagy L.G."/>
        </authorList>
    </citation>
    <scope>NUCLEOTIDE SEQUENCE [LARGE SCALE GENOMIC DNA]</scope>
    <source>
        <strain evidence="3 4">HHB13444</strain>
    </source>
</reference>
<evidence type="ECO:0000313" key="4">
    <source>
        <dbReference type="Proteomes" id="UP000308197"/>
    </source>
</evidence>
<name>A0A5C3PVR8_9APHY</name>
<proteinExistence type="predicted"/>
<organism evidence="3 4">
    <name type="scientific">Polyporus arcularius HHB13444</name>
    <dbReference type="NCBI Taxonomy" id="1314778"/>
    <lineage>
        <taxon>Eukaryota</taxon>
        <taxon>Fungi</taxon>
        <taxon>Dikarya</taxon>
        <taxon>Basidiomycota</taxon>
        <taxon>Agaricomycotina</taxon>
        <taxon>Agaricomycetes</taxon>
        <taxon>Polyporales</taxon>
        <taxon>Polyporaceae</taxon>
        <taxon>Polyporus</taxon>
    </lineage>
</organism>
<dbReference type="PANTHER" id="PTHR33096:SF1">
    <property type="entry name" value="CXC1-LIKE CYSTEINE CLUSTER ASSOCIATED WITH KDZ TRANSPOSASES DOMAIN-CONTAINING PROTEIN"/>
    <property type="match status" value="1"/>
</dbReference>
<dbReference type="InterPro" id="IPR040521">
    <property type="entry name" value="KDZ"/>
</dbReference>
<keyword evidence="4" id="KW-1185">Reference proteome</keyword>
<feature type="region of interest" description="Disordered" evidence="2">
    <location>
        <begin position="21"/>
        <end position="42"/>
    </location>
</feature>
<evidence type="ECO:0008006" key="5">
    <source>
        <dbReference type="Google" id="ProtNLM"/>
    </source>
</evidence>
<dbReference type="AlphaFoldDB" id="A0A5C3PVR8"/>